<organism evidence="3 4">
    <name type="scientific">Puccinia sorghi</name>
    <dbReference type="NCBI Taxonomy" id="27349"/>
    <lineage>
        <taxon>Eukaryota</taxon>
        <taxon>Fungi</taxon>
        <taxon>Dikarya</taxon>
        <taxon>Basidiomycota</taxon>
        <taxon>Pucciniomycotina</taxon>
        <taxon>Pucciniomycetes</taxon>
        <taxon>Pucciniales</taxon>
        <taxon>Pucciniaceae</taxon>
        <taxon>Puccinia</taxon>
    </lineage>
</organism>
<dbReference type="Proteomes" id="UP000037035">
    <property type="component" value="Unassembled WGS sequence"/>
</dbReference>
<keyword evidence="2" id="KW-0812">Transmembrane</keyword>
<feature type="compositionally biased region" description="Polar residues" evidence="1">
    <location>
        <begin position="462"/>
        <end position="478"/>
    </location>
</feature>
<proteinExistence type="predicted"/>
<accession>A0A0L6VMS4</accession>
<dbReference type="EMBL" id="LAVV01004499">
    <property type="protein sequence ID" value="KNZ61405.1"/>
    <property type="molecule type" value="Genomic_DNA"/>
</dbReference>
<evidence type="ECO:0000313" key="4">
    <source>
        <dbReference type="Proteomes" id="UP000037035"/>
    </source>
</evidence>
<reference evidence="3 4" key="1">
    <citation type="submission" date="2015-08" db="EMBL/GenBank/DDBJ databases">
        <title>Next Generation Sequencing and Analysis of the Genome of Puccinia sorghi L Schw, the Causal Agent of Maize Common Rust.</title>
        <authorList>
            <person name="Rochi L."/>
            <person name="Burguener G."/>
            <person name="Darino M."/>
            <person name="Turjanski A."/>
            <person name="Kreff E."/>
            <person name="Dieguez M.J."/>
            <person name="Sacco F."/>
        </authorList>
    </citation>
    <scope>NUCLEOTIDE SEQUENCE [LARGE SCALE GENOMIC DNA]</scope>
    <source>
        <strain evidence="3 4">RO10H11247</strain>
    </source>
</reference>
<dbReference type="AlphaFoldDB" id="A0A0L6VMS4"/>
<keyword evidence="2" id="KW-1133">Transmembrane helix</keyword>
<comment type="caution">
    <text evidence="3">The sequence shown here is derived from an EMBL/GenBank/DDBJ whole genome shotgun (WGS) entry which is preliminary data.</text>
</comment>
<keyword evidence="4" id="KW-1185">Reference proteome</keyword>
<feature type="transmembrane region" description="Helical" evidence="2">
    <location>
        <begin position="636"/>
        <end position="657"/>
    </location>
</feature>
<protein>
    <submittedName>
        <fullName evidence="3">Uncharacterized protein</fullName>
    </submittedName>
</protein>
<sequence length="793" mass="92373">MSPVIRCLLIGPGFVFWVQVSWWKTGQESNRFFLEAMHNKWWGLIIVLCCHLVQTHKDNNQQNMQYDMHHMKQKNMALSFLLSAIHSLGFSSSMDPSCQRSQSLVFWGLSGLELCIHWPPLPKQQRFTLKNRSSGDLSGFGWFCSKTILFSTLNKTITTPHLMYCTWIEKSGEFSERVYRSADILKPSHTVKTKKKILPTADQMIPCSLGVVCIFDWLNIQFYDSGQIMVSKMKNKWTQFSHIEVCCIFFHILSRNKPKSHLVWLHVGLVLCPVGLFNPLVQAANLGTYPSLAWPNPSFFFYDMVIVMPPPLVKSIAYHKVLEGMAHLLGIWTMRVGFLPSVLGYVPSWLEHWPSILGYSDKTSAPVLLTTIAKDEDMESFYVLKLSPSNEYKKELNWRQENKGLYLQFYFCMGSCGNPNFNFSNTIQPKTSLWMILKIEPRAIFDLHCFWKYPSVNHPFLTPTSNPNENNPQSTQNMKPKNSKSKKAPKETDCKDPHLRPIKLSYGSPSFHWQIINKRELLSAIIDFNRLGPFLMVGWDKTVGNSHLPGSLAMHIFRRCGTCYGLSLTISIIYLECASNLLFLTCFHFALIPGKPPFLSLLSFFYLLFLLMFYFCLIFFSPLLTPHGFTDEIYTYFYFTVIPEVCCCHSDFLNLMLDELKKRRRKRRGSWKRGKRREREMRVRLLESLSYFYDSIAGSPMLPTDKCRHVELRVIYHSTSDLEEHFKMHSFFQRNRKKSRKVIPSSWHDDEAVWWGMIKYSKRMLDLDEWKYVPFSPSMGYSLSLSAFHQLIF</sequence>
<evidence type="ECO:0000313" key="3">
    <source>
        <dbReference type="EMBL" id="KNZ61405.1"/>
    </source>
</evidence>
<feature type="transmembrane region" description="Helical" evidence="2">
    <location>
        <begin position="564"/>
        <end position="592"/>
    </location>
</feature>
<gene>
    <name evidence="3" type="ORF">VP01_1404g1</name>
</gene>
<name>A0A0L6VMS4_9BASI</name>
<evidence type="ECO:0000256" key="1">
    <source>
        <dbReference type="SAM" id="MobiDB-lite"/>
    </source>
</evidence>
<feature type="transmembrane region" description="Helical" evidence="2">
    <location>
        <begin position="604"/>
        <end position="624"/>
    </location>
</feature>
<keyword evidence="2" id="KW-0472">Membrane</keyword>
<feature type="region of interest" description="Disordered" evidence="1">
    <location>
        <begin position="462"/>
        <end position="499"/>
    </location>
</feature>
<feature type="compositionally biased region" description="Basic and acidic residues" evidence="1">
    <location>
        <begin position="488"/>
        <end position="499"/>
    </location>
</feature>
<evidence type="ECO:0000256" key="2">
    <source>
        <dbReference type="SAM" id="Phobius"/>
    </source>
</evidence>
<dbReference type="VEuPathDB" id="FungiDB:VP01_1404g1"/>